<dbReference type="Proteomes" id="UP000481153">
    <property type="component" value="Unassembled WGS sequence"/>
</dbReference>
<sequence>MSSSTKCFFNDCQNEVLPGSWKCFFHRPRGSCLVSGCRNQVYARRRCVRHGGKPQCEVPDCNRNVRTGTLCSFHGSGPSKKRCTAPGCTKFAHNLSFCVSHGGRRQCKVPDCSTHARSGGYRCRHNRLLLQQAASADRFKCSSIQVHVDEDALAWTILSDFITTIDLTAIELEPTFSSFVLC</sequence>
<accession>A0A6G0WHP2</accession>
<feature type="domain" description="WRKY19-like zinc finger" evidence="1">
    <location>
        <begin position="81"/>
        <end position="103"/>
    </location>
</feature>
<dbReference type="AlphaFoldDB" id="A0A6G0WHP2"/>
<dbReference type="InterPro" id="IPR056866">
    <property type="entry name" value="Znf_WRKY19"/>
</dbReference>
<comment type="caution">
    <text evidence="2">The sequence shown here is derived from an EMBL/GenBank/DDBJ whole genome shotgun (WGS) entry which is preliminary data.</text>
</comment>
<gene>
    <name evidence="2" type="ORF">Ae201684_015098</name>
</gene>
<protein>
    <recommendedName>
        <fullName evidence="1">WRKY19-like zinc finger domain-containing protein</fullName>
    </recommendedName>
</protein>
<dbReference type="PANTHER" id="PTHR31827">
    <property type="entry name" value="EMB|CAB89363.1"/>
    <property type="match status" value="1"/>
</dbReference>
<reference evidence="2 3" key="1">
    <citation type="submission" date="2019-07" db="EMBL/GenBank/DDBJ databases">
        <title>Genomics analysis of Aphanomyces spp. identifies a new class of oomycete effector associated with host adaptation.</title>
        <authorList>
            <person name="Gaulin E."/>
        </authorList>
    </citation>
    <scope>NUCLEOTIDE SEQUENCE [LARGE SCALE GENOMIC DNA]</scope>
    <source>
        <strain evidence="2 3">ATCC 201684</strain>
    </source>
</reference>
<name>A0A6G0WHP2_9STRA</name>
<evidence type="ECO:0000313" key="2">
    <source>
        <dbReference type="EMBL" id="KAF0726699.1"/>
    </source>
</evidence>
<evidence type="ECO:0000313" key="3">
    <source>
        <dbReference type="Proteomes" id="UP000481153"/>
    </source>
</evidence>
<evidence type="ECO:0000259" key="1">
    <source>
        <dbReference type="Pfam" id="PF24906"/>
    </source>
</evidence>
<dbReference type="PANTHER" id="PTHR31827:SF1">
    <property type="entry name" value="EMB|CAB89363.1"/>
    <property type="match status" value="1"/>
</dbReference>
<dbReference type="Pfam" id="PF24906">
    <property type="entry name" value="Zf_WRKY19"/>
    <property type="match status" value="1"/>
</dbReference>
<dbReference type="EMBL" id="VJMJ01000210">
    <property type="protein sequence ID" value="KAF0726699.1"/>
    <property type="molecule type" value="Genomic_DNA"/>
</dbReference>
<dbReference type="VEuPathDB" id="FungiDB:AeMF1_012020"/>
<organism evidence="2 3">
    <name type="scientific">Aphanomyces euteiches</name>
    <dbReference type="NCBI Taxonomy" id="100861"/>
    <lineage>
        <taxon>Eukaryota</taxon>
        <taxon>Sar</taxon>
        <taxon>Stramenopiles</taxon>
        <taxon>Oomycota</taxon>
        <taxon>Saprolegniomycetes</taxon>
        <taxon>Saprolegniales</taxon>
        <taxon>Verrucalvaceae</taxon>
        <taxon>Aphanomyces</taxon>
    </lineage>
</organism>
<proteinExistence type="predicted"/>
<keyword evidence="3" id="KW-1185">Reference proteome</keyword>